<name>A0A0F9NMS3_9ZZZZ</name>
<comment type="caution">
    <text evidence="1">The sequence shown here is derived from an EMBL/GenBank/DDBJ whole genome shotgun (WGS) entry which is preliminary data.</text>
</comment>
<dbReference type="AlphaFoldDB" id="A0A0F9NMS3"/>
<sequence length="259" mass="27900">ILNAKAAVPSNATATLEASGALQEFLGTNTLGEPTQKNIAVSQKDGIVSFTFSWTPGEDVDFIKETEATIQFSAETGEYTFSFSCQIQGRGEDKSIRLTNAKAQVPTDSEALSEMTTLLGTLLPIGIDIDPSPRIKGTSVNEGNGSVRADWTFNSIDSAFGGFTMTVNTIFPHGVFVEILIPGRVDGPIQQNMNTATSRTVRVSLTSSNNTSKPDNATIITAMDDAGEIEASWFLQSDEESFDVNTKNYSRTRTHVVKL</sequence>
<reference evidence="1" key="1">
    <citation type="journal article" date="2015" name="Nature">
        <title>Complex archaea that bridge the gap between prokaryotes and eukaryotes.</title>
        <authorList>
            <person name="Spang A."/>
            <person name="Saw J.H."/>
            <person name="Jorgensen S.L."/>
            <person name="Zaremba-Niedzwiedzka K."/>
            <person name="Martijn J."/>
            <person name="Lind A.E."/>
            <person name="van Eijk R."/>
            <person name="Schleper C."/>
            <person name="Guy L."/>
            <person name="Ettema T.J."/>
        </authorList>
    </citation>
    <scope>NUCLEOTIDE SEQUENCE</scope>
</reference>
<feature type="non-terminal residue" evidence="1">
    <location>
        <position position="1"/>
    </location>
</feature>
<accession>A0A0F9NMS3</accession>
<protein>
    <submittedName>
        <fullName evidence="1">Uncharacterized protein</fullName>
    </submittedName>
</protein>
<dbReference type="EMBL" id="LAZR01006715">
    <property type="protein sequence ID" value="KKM90130.1"/>
    <property type="molecule type" value="Genomic_DNA"/>
</dbReference>
<proteinExistence type="predicted"/>
<evidence type="ECO:0000313" key="1">
    <source>
        <dbReference type="EMBL" id="KKM90130.1"/>
    </source>
</evidence>
<organism evidence="1">
    <name type="scientific">marine sediment metagenome</name>
    <dbReference type="NCBI Taxonomy" id="412755"/>
    <lineage>
        <taxon>unclassified sequences</taxon>
        <taxon>metagenomes</taxon>
        <taxon>ecological metagenomes</taxon>
    </lineage>
</organism>
<gene>
    <name evidence="1" type="ORF">LCGC14_1241750</name>
</gene>